<protein>
    <submittedName>
        <fullName evidence="2">Uncharacterized protein</fullName>
    </submittedName>
</protein>
<keyword evidence="1" id="KW-1185">Reference proteome</keyword>
<dbReference type="WBParaSite" id="nRc.2.0.1.t25828-RA">
    <property type="protein sequence ID" value="nRc.2.0.1.t25828-RA"/>
    <property type="gene ID" value="nRc.2.0.1.g25828"/>
</dbReference>
<sequence length="196" mass="22339">MRTIEGRLTVAQFWYACKIESFFDIYLQENGKNYSKGLCCNAKPNSDVQSPMVADCRRQKSNDFFTSELGVLQITYSFHRLAGCRRSSSTKILGSQINEQKPSKTTGAGCCNKRDNRKLFYMFCAKKLAIISSSRSFCLLQPQPATRKFMSRNFANSNISQTNDRRGYIIMARNVVQLKEIMSHYKEGITALSEES</sequence>
<accession>A0A915JI85</accession>
<name>A0A915JI85_ROMCU</name>
<evidence type="ECO:0000313" key="2">
    <source>
        <dbReference type="WBParaSite" id="nRc.2.0.1.t25828-RA"/>
    </source>
</evidence>
<reference evidence="2" key="1">
    <citation type="submission" date="2022-11" db="UniProtKB">
        <authorList>
            <consortium name="WormBaseParasite"/>
        </authorList>
    </citation>
    <scope>IDENTIFICATION</scope>
</reference>
<dbReference type="AlphaFoldDB" id="A0A915JI85"/>
<dbReference type="Proteomes" id="UP000887565">
    <property type="component" value="Unplaced"/>
</dbReference>
<evidence type="ECO:0000313" key="1">
    <source>
        <dbReference type="Proteomes" id="UP000887565"/>
    </source>
</evidence>
<proteinExistence type="predicted"/>
<organism evidence="1 2">
    <name type="scientific">Romanomermis culicivorax</name>
    <name type="common">Nematode worm</name>
    <dbReference type="NCBI Taxonomy" id="13658"/>
    <lineage>
        <taxon>Eukaryota</taxon>
        <taxon>Metazoa</taxon>
        <taxon>Ecdysozoa</taxon>
        <taxon>Nematoda</taxon>
        <taxon>Enoplea</taxon>
        <taxon>Dorylaimia</taxon>
        <taxon>Mermithida</taxon>
        <taxon>Mermithoidea</taxon>
        <taxon>Mermithidae</taxon>
        <taxon>Romanomermis</taxon>
    </lineage>
</organism>